<dbReference type="PANTHER" id="PTHR24198">
    <property type="entry name" value="ANKYRIN REPEAT AND PROTEIN KINASE DOMAIN-CONTAINING PROTEIN"/>
    <property type="match status" value="1"/>
</dbReference>
<gene>
    <name evidence="4" type="ORF">EP51_39055</name>
</gene>
<dbReference type="EMBL" id="CP008948">
    <property type="protein sequence ID" value="AII10335.1"/>
    <property type="molecule type" value="Genomic_DNA"/>
</dbReference>
<reference evidence="4 5" key="1">
    <citation type="submission" date="2014-07" db="EMBL/GenBank/DDBJ databases">
        <title>Genome Sequence of Rhodococcus opacus Strain R7, a Biodegrader of Mono- and Polycyclic Aromatic Hydrocarbons.</title>
        <authorList>
            <person name="Di Gennaro P."/>
            <person name="Zampolli J."/>
            <person name="Presti I."/>
            <person name="Cappelletti M."/>
            <person name="D'Ursi P."/>
            <person name="Orro A."/>
            <person name="Mezzelani A."/>
            <person name="Milanesi L."/>
        </authorList>
    </citation>
    <scope>NUCLEOTIDE SEQUENCE [LARGE SCALE GENOMIC DNA]</scope>
    <source>
        <strain evidence="4 5">R7</strain>
        <plasmid evidence="4">pPDG1</plasmid>
    </source>
</reference>
<evidence type="ECO:0000256" key="1">
    <source>
        <dbReference type="ARBA" id="ARBA00022737"/>
    </source>
</evidence>
<dbReference type="InterPro" id="IPR002110">
    <property type="entry name" value="Ankyrin_rpt"/>
</dbReference>
<dbReference type="Gene3D" id="1.25.40.20">
    <property type="entry name" value="Ankyrin repeat-containing domain"/>
    <property type="match status" value="1"/>
</dbReference>
<evidence type="ECO:0000313" key="5">
    <source>
        <dbReference type="Proteomes" id="UP000028488"/>
    </source>
</evidence>
<proteinExistence type="predicted"/>
<dbReference type="AlphaFoldDB" id="A0A076EWG6"/>
<evidence type="ECO:0000256" key="2">
    <source>
        <dbReference type="ARBA" id="ARBA00023043"/>
    </source>
</evidence>
<dbReference type="RefSeq" id="WP_128642431.1">
    <property type="nucleotide sequence ID" value="NZ_CP008948.1"/>
</dbReference>
<keyword evidence="2 3" id="KW-0040">ANK repeat</keyword>
<dbReference type="InterPro" id="IPR036770">
    <property type="entry name" value="Ankyrin_rpt-contain_sf"/>
</dbReference>
<organism evidence="4 5">
    <name type="scientific">Rhodococcus opacus</name>
    <name type="common">Nocardia opaca</name>
    <dbReference type="NCBI Taxonomy" id="37919"/>
    <lineage>
        <taxon>Bacteria</taxon>
        <taxon>Bacillati</taxon>
        <taxon>Actinomycetota</taxon>
        <taxon>Actinomycetes</taxon>
        <taxon>Mycobacteriales</taxon>
        <taxon>Nocardiaceae</taxon>
        <taxon>Rhodococcus</taxon>
    </lineage>
</organism>
<feature type="repeat" description="ANK" evidence="3">
    <location>
        <begin position="36"/>
        <end position="72"/>
    </location>
</feature>
<protein>
    <submittedName>
        <fullName evidence="4">Uncharacterized protein</fullName>
    </submittedName>
</protein>
<dbReference type="PROSITE" id="PS50297">
    <property type="entry name" value="ANK_REP_REGION"/>
    <property type="match status" value="1"/>
</dbReference>
<dbReference type="Pfam" id="PF00023">
    <property type="entry name" value="Ank"/>
    <property type="match status" value="1"/>
</dbReference>
<feature type="repeat" description="ANK" evidence="3">
    <location>
        <begin position="74"/>
        <end position="106"/>
    </location>
</feature>
<dbReference type="PROSITE" id="PS50088">
    <property type="entry name" value="ANK_REPEAT"/>
    <property type="match status" value="3"/>
</dbReference>
<dbReference type="SMART" id="SM00248">
    <property type="entry name" value="ANK"/>
    <property type="match status" value="4"/>
</dbReference>
<dbReference type="PANTHER" id="PTHR24198:SF194">
    <property type="entry name" value="INVERSIN-A"/>
    <property type="match status" value="1"/>
</dbReference>
<feature type="repeat" description="ANK" evidence="3">
    <location>
        <begin position="143"/>
        <end position="175"/>
    </location>
</feature>
<name>A0A076EWG6_RHOOP</name>
<keyword evidence="1" id="KW-0677">Repeat</keyword>
<dbReference type="SUPFAM" id="SSF48403">
    <property type="entry name" value="Ankyrin repeat"/>
    <property type="match status" value="1"/>
</dbReference>
<dbReference type="Proteomes" id="UP000028488">
    <property type="component" value="Plasmid pPDG1"/>
</dbReference>
<geneLocation type="plasmid" evidence="4 5">
    <name>pPDG1</name>
</geneLocation>
<accession>A0A076EWG6</accession>
<dbReference type="Pfam" id="PF12796">
    <property type="entry name" value="Ank_2"/>
    <property type="match status" value="1"/>
</dbReference>
<keyword evidence="4" id="KW-0614">Plasmid</keyword>
<sequence length="206" mass="21996">MSTDELFTLIANHDIGRIAKALADGADPNTIQDDGPGWRPLHASIEELEHGGSPDVVILLLRHGADVDGWDRDEQSTPLLMAFLREQLTVVRVLIAAGASVDTLGAEGDTPLLCAVEMGDPELVRLVLLCSPTTTLERPRGLDGVNPLGLAASRLDASNVRAILAAGANPETPDADYRRPAERMPARTVENANSWNEIAALLKPES</sequence>
<evidence type="ECO:0000256" key="3">
    <source>
        <dbReference type="PROSITE-ProRule" id="PRU00023"/>
    </source>
</evidence>
<evidence type="ECO:0000313" key="4">
    <source>
        <dbReference type="EMBL" id="AII10335.1"/>
    </source>
</evidence>